<dbReference type="AlphaFoldDB" id="A0A455U7T0"/>
<dbReference type="EMBL" id="AP019514">
    <property type="protein sequence ID" value="BBI61253.1"/>
    <property type="molecule type" value="Genomic_DNA"/>
</dbReference>
<name>A0A455U7T0_9GAMM</name>
<proteinExistence type="predicted"/>
<protein>
    <submittedName>
        <fullName evidence="1">Uncharacterized protein</fullName>
    </submittedName>
</protein>
<evidence type="ECO:0000313" key="1">
    <source>
        <dbReference type="EMBL" id="BBI61253.1"/>
    </source>
</evidence>
<gene>
    <name evidence="1" type="ORF">HSBAA_25590</name>
</gene>
<organism evidence="1 2">
    <name type="scientific">Vreelandella sulfidaeris</name>
    <dbReference type="NCBI Taxonomy" id="115553"/>
    <lineage>
        <taxon>Bacteria</taxon>
        <taxon>Pseudomonadati</taxon>
        <taxon>Pseudomonadota</taxon>
        <taxon>Gammaproteobacteria</taxon>
        <taxon>Oceanospirillales</taxon>
        <taxon>Halomonadaceae</taxon>
        <taxon>Vreelandella</taxon>
    </lineage>
</organism>
<reference evidence="1 2" key="1">
    <citation type="journal article" date="2019" name="Microbiol. Resour. Announc.">
        <title>Complete Genome Sequence of Halomonas sulfidaeris Strain Esulfide1 Isolated from a Metal Sulfide Rock at a Depth of 2,200 Meters, Obtained Using Nanopore Sequencing.</title>
        <authorList>
            <person name="Saito M."/>
            <person name="Nishigata A."/>
            <person name="Galipon J."/>
            <person name="Arakawa K."/>
        </authorList>
    </citation>
    <scope>NUCLEOTIDE SEQUENCE [LARGE SCALE GENOMIC DNA]</scope>
    <source>
        <strain evidence="1 2">ATCC BAA-803</strain>
    </source>
</reference>
<sequence length="100" mass="10120">MADVFQRGEARQDVFAGGGGAGQHVGIAIGQFDQQRAHGLSQLMSVNGVIGNAYFVDAVEFCGGVCRCLDAFAGDQNINFTTDGLSGGDHVGGGAGQLAS</sequence>
<dbReference type="Proteomes" id="UP000320231">
    <property type="component" value="Chromosome"/>
</dbReference>
<evidence type="ECO:0000313" key="2">
    <source>
        <dbReference type="Proteomes" id="UP000320231"/>
    </source>
</evidence>
<dbReference type="KEGG" id="hsr:HSBAA_25590"/>
<accession>A0A455U7T0</accession>